<dbReference type="EMBL" id="LPXO01000001">
    <property type="protein sequence ID" value="KUF12777.1"/>
    <property type="molecule type" value="Genomic_DNA"/>
</dbReference>
<feature type="domain" description="N-acetyltransferase" evidence="3">
    <location>
        <begin position="1"/>
        <end position="138"/>
    </location>
</feature>
<dbReference type="InterPro" id="IPR050680">
    <property type="entry name" value="YpeA/RimI_acetyltransf"/>
</dbReference>
<keyword evidence="2" id="KW-0012">Acyltransferase</keyword>
<keyword evidence="1 4" id="KW-0808">Transferase</keyword>
<organism evidence="4 5">
    <name type="scientific">Pseudoponticoccus marisrubri</name>
    <dbReference type="NCBI Taxonomy" id="1685382"/>
    <lineage>
        <taxon>Bacteria</taxon>
        <taxon>Pseudomonadati</taxon>
        <taxon>Pseudomonadota</taxon>
        <taxon>Alphaproteobacteria</taxon>
        <taxon>Rhodobacterales</taxon>
        <taxon>Roseobacteraceae</taxon>
        <taxon>Pseudoponticoccus</taxon>
    </lineage>
</organism>
<name>A0A0W7WQC6_9RHOB</name>
<dbReference type="RefSeq" id="WP_058860720.1">
    <property type="nucleotide sequence ID" value="NZ_LPXO01000001.1"/>
</dbReference>
<dbReference type="PROSITE" id="PS51186">
    <property type="entry name" value="GNAT"/>
    <property type="match status" value="1"/>
</dbReference>
<dbReference type="InterPro" id="IPR000182">
    <property type="entry name" value="GNAT_dom"/>
</dbReference>
<reference evidence="4 5" key="1">
    <citation type="submission" date="2015-12" db="EMBL/GenBank/DDBJ databases">
        <authorList>
            <person name="Shamseldin A."/>
            <person name="Moawad H."/>
            <person name="Abd El-Rahim W.M."/>
            <person name="Sadowsky M.J."/>
        </authorList>
    </citation>
    <scope>NUCLEOTIDE SEQUENCE [LARGE SCALE GENOMIC DNA]</scope>
    <source>
        <strain evidence="4 5">SJ5A-1</strain>
    </source>
</reference>
<dbReference type="GO" id="GO:0016747">
    <property type="term" value="F:acyltransferase activity, transferring groups other than amino-acyl groups"/>
    <property type="evidence" value="ECO:0007669"/>
    <property type="project" value="InterPro"/>
</dbReference>
<accession>A0A0W7WQC6</accession>
<protein>
    <submittedName>
        <fullName evidence="4">Ribosomal-protein-alanine acetyltransferase</fullName>
    </submittedName>
</protein>
<dbReference type="OrthoDB" id="9804026at2"/>
<evidence type="ECO:0000256" key="2">
    <source>
        <dbReference type="ARBA" id="ARBA00023315"/>
    </source>
</evidence>
<dbReference type="SUPFAM" id="SSF55729">
    <property type="entry name" value="Acyl-CoA N-acyltransferases (Nat)"/>
    <property type="match status" value="1"/>
</dbReference>
<evidence type="ECO:0000259" key="3">
    <source>
        <dbReference type="PROSITE" id="PS51186"/>
    </source>
</evidence>
<dbReference type="Gene3D" id="3.40.630.30">
    <property type="match status" value="1"/>
</dbReference>
<comment type="caution">
    <text evidence="4">The sequence shown here is derived from an EMBL/GenBank/DDBJ whole genome shotgun (WGS) entry which is preliminary data.</text>
</comment>
<keyword evidence="5" id="KW-1185">Reference proteome</keyword>
<evidence type="ECO:0000313" key="5">
    <source>
        <dbReference type="Proteomes" id="UP000054396"/>
    </source>
</evidence>
<dbReference type="InterPro" id="IPR016181">
    <property type="entry name" value="Acyl_CoA_acyltransferase"/>
</dbReference>
<dbReference type="Pfam" id="PF00583">
    <property type="entry name" value="Acetyltransf_1"/>
    <property type="match status" value="1"/>
</dbReference>
<dbReference type="Proteomes" id="UP000054396">
    <property type="component" value="Unassembled WGS sequence"/>
</dbReference>
<dbReference type="STRING" id="1685382.AVJ23_03445"/>
<dbReference type="AlphaFoldDB" id="A0A0W7WQC6"/>
<dbReference type="PANTHER" id="PTHR43420:SF44">
    <property type="entry name" value="ACETYLTRANSFERASE YPEA"/>
    <property type="match status" value="1"/>
</dbReference>
<gene>
    <name evidence="4" type="ORF">AVJ23_03445</name>
</gene>
<evidence type="ECO:0000256" key="1">
    <source>
        <dbReference type="ARBA" id="ARBA00022679"/>
    </source>
</evidence>
<evidence type="ECO:0000313" key="4">
    <source>
        <dbReference type="EMBL" id="KUF12777.1"/>
    </source>
</evidence>
<sequence length="138" mass="14337">MTPEAMAALAARAYRHGTAWSATAFADTLARPEALLGLSGDAAFALGLVIADEAEILAVACDPTQQRQGHAARALAQLHAAATGRGAGTVFLEVAAGNASAIAFYARHGYVVTGRRRGYYRTPDGGREDALLMVRALP</sequence>
<dbReference type="PANTHER" id="PTHR43420">
    <property type="entry name" value="ACETYLTRANSFERASE"/>
    <property type="match status" value="1"/>
</dbReference>
<proteinExistence type="predicted"/>